<protein>
    <submittedName>
        <fullName evidence="3">Phosphatidylinositol 4-phosphate 5-kinase 3</fullName>
    </submittedName>
</protein>
<evidence type="ECO:0000256" key="1">
    <source>
        <dbReference type="ARBA" id="ARBA00022737"/>
    </source>
</evidence>
<comment type="caution">
    <text evidence="3">The sequence shown here is derived from an EMBL/GenBank/DDBJ whole genome shotgun (WGS) entry which is preliminary data.</text>
</comment>
<dbReference type="OrthoDB" id="294378at2759"/>
<evidence type="ECO:0000256" key="2">
    <source>
        <dbReference type="SAM" id="MobiDB-lite"/>
    </source>
</evidence>
<dbReference type="SUPFAM" id="SSF82185">
    <property type="entry name" value="Histone H3 K4-specific methyltransferase SET7/9 N-terminal domain"/>
    <property type="match status" value="1"/>
</dbReference>
<evidence type="ECO:0000313" key="3">
    <source>
        <dbReference type="EMBL" id="OLQ01625.1"/>
    </source>
</evidence>
<evidence type="ECO:0000313" key="4">
    <source>
        <dbReference type="Proteomes" id="UP000186817"/>
    </source>
</evidence>
<reference evidence="3 4" key="1">
    <citation type="submission" date="2016-02" db="EMBL/GenBank/DDBJ databases">
        <title>Genome analysis of coral dinoflagellate symbionts highlights evolutionary adaptations to a symbiotic lifestyle.</title>
        <authorList>
            <person name="Aranda M."/>
            <person name="Li Y."/>
            <person name="Liew Y.J."/>
            <person name="Baumgarten S."/>
            <person name="Simakov O."/>
            <person name="Wilson M."/>
            <person name="Piel J."/>
            <person name="Ashoor H."/>
            <person name="Bougouffa S."/>
            <person name="Bajic V.B."/>
            <person name="Ryu T."/>
            <person name="Ravasi T."/>
            <person name="Bayer T."/>
            <person name="Micklem G."/>
            <person name="Kim H."/>
            <person name="Bhak J."/>
            <person name="Lajeunesse T.C."/>
            <person name="Voolstra C.R."/>
        </authorList>
    </citation>
    <scope>NUCLEOTIDE SEQUENCE [LARGE SCALE GENOMIC DNA]</scope>
    <source>
        <strain evidence="3 4">CCMP2467</strain>
    </source>
</reference>
<feature type="compositionally biased region" description="Polar residues" evidence="2">
    <location>
        <begin position="194"/>
        <end position="206"/>
    </location>
</feature>
<accession>A0A1Q9E2H2</accession>
<keyword evidence="4" id="KW-1185">Reference proteome</keyword>
<dbReference type="PANTHER" id="PTHR23084:SF263">
    <property type="entry name" value="MORN REPEAT-CONTAINING PROTEIN 1"/>
    <property type="match status" value="1"/>
</dbReference>
<name>A0A1Q9E2H2_SYMMI</name>
<feature type="region of interest" description="Disordered" evidence="2">
    <location>
        <begin position="186"/>
        <end position="209"/>
    </location>
</feature>
<sequence length="267" mass="30014">MGLLMRGHMNGKGKMEWPNGSTYEGQYEKDMKNGEGVFVWPDGRSYRGQWCNGKQDGHGVTVDANGVETAGEWKNGERIKVPCFFNYADLPAKLVDLCHKVEEIVRGLADSHRSIRLTAVWGMHKEITKIGQGLAHQSGELQRMGSCVMATRQEVLRKVLQLEANVKRTQQEVIPELNKMINKMEKDAKRRRTNQGTTAAGYSSEASEQDVDDLQMQLSASIFSVSVDDPRTVSGEDACSLFHCDQRHEKESFTLVPEGLRQERRLG</sequence>
<dbReference type="Pfam" id="PF02493">
    <property type="entry name" value="MORN"/>
    <property type="match status" value="3"/>
</dbReference>
<gene>
    <name evidence="3" type="primary">PIP5K3</name>
    <name evidence="3" type="ORF">AK812_SmicGene15620</name>
</gene>
<keyword evidence="3" id="KW-0418">Kinase</keyword>
<dbReference type="SMART" id="SM00698">
    <property type="entry name" value="MORN"/>
    <property type="match status" value="2"/>
</dbReference>
<dbReference type="EMBL" id="LSRX01000286">
    <property type="protein sequence ID" value="OLQ01625.1"/>
    <property type="molecule type" value="Genomic_DNA"/>
</dbReference>
<proteinExistence type="predicted"/>
<dbReference type="AlphaFoldDB" id="A0A1Q9E2H2"/>
<dbReference type="PANTHER" id="PTHR23084">
    <property type="entry name" value="PHOSPHATIDYLINOSITOL-4-PHOSPHATE 5-KINASE RELATED"/>
    <property type="match status" value="1"/>
</dbReference>
<dbReference type="Proteomes" id="UP000186817">
    <property type="component" value="Unassembled WGS sequence"/>
</dbReference>
<keyword evidence="1" id="KW-0677">Repeat</keyword>
<dbReference type="Gene3D" id="2.20.110.10">
    <property type="entry name" value="Histone H3 K4-specific methyltransferase SET7/9 N-terminal domain"/>
    <property type="match status" value="1"/>
</dbReference>
<dbReference type="InterPro" id="IPR003409">
    <property type="entry name" value="MORN"/>
</dbReference>
<dbReference type="GO" id="GO:0016301">
    <property type="term" value="F:kinase activity"/>
    <property type="evidence" value="ECO:0007669"/>
    <property type="project" value="UniProtKB-KW"/>
</dbReference>
<organism evidence="3 4">
    <name type="scientific">Symbiodinium microadriaticum</name>
    <name type="common">Dinoflagellate</name>
    <name type="synonym">Zooxanthella microadriatica</name>
    <dbReference type="NCBI Taxonomy" id="2951"/>
    <lineage>
        <taxon>Eukaryota</taxon>
        <taxon>Sar</taxon>
        <taxon>Alveolata</taxon>
        <taxon>Dinophyceae</taxon>
        <taxon>Suessiales</taxon>
        <taxon>Symbiodiniaceae</taxon>
        <taxon>Symbiodinium</taxon>
    </lineage>
</organism>
<keyword evidence="3" id="KW-0808">Transferase</keyword>